<dbReference type="InterPro" id="IPR018152">
    <property type="entry name" value="SOD_Cu/Zn_BS"/>
</dbReference>
<evidence type="ECO:0000256" key="3">
    <source>
        <dbReference type="SAM" id="SignalP"/>
    </source>
</evidence>
<dbReference type="PATRIC" id="fig|381306.5.peg.2704"/>
<dbReference type="EMBL" id="FMUN01000008">
    <property type="protein sequence ID" value="SCY60422.1"/>
    <property type="molecule type" value="Genomic_DNA"/>
</dbReference>
<evidence type="ECO:0000256" key="2">
    <source>
        <dbReference type="RuleBase" id="RU000393"/>
    </source>
</evidence>
<keyword evidence="6" id="KW-1185">Reference proteome</keyword>
<dbReference type="InterPro" id="IPR036423">
    <property type="entry name" value="SOD-like_Cu/Zn_dom_sf"/>
</dbReference>
<dbReference type="PANTHER" id="PTHR10003">
    <property type="entry name" value="SUPEROXIDE DISMUTASE CU-ZN -RELATED"/>
    <property type="match status" value="1"/>
</dbReference>
<dbReference type="PRINTS" id="PR00068">
    <property type="entry name" value="CUZNDISMTASE"/>
</dbReference>
<dbReference type="GO" id="GO:0004784">
    <property type="term" value="F:superoxide dismutase activity"/>
    <property type="evidence" value="ECO:0007669"/>
    <property type="project" value="UniProtKB-EC"/>
</dbReference>
<organism evidence="5 6">
    <name type="scientific">Thiohalorhabdus denitrificans</name>
    <dbReference type="NCBI Taxonomy" id="381306"/>
    <lineage>
        <taxon>Bacteria</taxon>
        <taxon>Pseudomonadati</taxon>
        <taxon>Pseudomonadota</taxon>
        <taxon>Gammaproteobacteria</taxon>
        <taxon>Thiohalorhabdales</taxon>
        <taxon>Thiohalorhabdaceae</taxon>
        <taxon>Thiohalorhabdus</taxon>
    </lineage>
</organism>
<gene>
    <name evidence="5" type="ORF">SAMN05661077_2646</name>
</gene>
<comment type="function">
    <text evidence="2">Destroys radicals which are normally produced within the cells and which are toxic to biological systems.</text>
</comment>
<protein>
    <recommendedName>
        <fullName evidence="2">Superoxide dismutase [Cu-Zn]</fullName>
        <ecNumber evidence="2">1.15.1.1</ecNumber>
    </recommendedName>
</protein>
<reference evidence="6" key="1">
    <citation type="submission" date="2016-10" db="EMBL/GenBank/DDBJ databases">
        <authorList>
            <person name="Varghese N."/>
        </authorList>
    </citation>
    <scope>NUCLEOTIDE SEQUENCE [LARGE SCALE GENOMIC DNA]</scope>
    <source>
        <strain evidence="6">HL 19</strain>
    </source>
</reference>
<dbReference type="Gene3D" id="2.60.40.200">
    <property type="entry name" value="Superoxide dismutase, copper/zinc binding domain"/>
    <property type="match status" value="1"/>
</dbReference>
<dbReference type="PROSITE" id="PS00332">
    <property type="entry name" value="SOD_CU_ZN_2"/>
    <property type="match status" value="1"/>
</dbReference>
<dbReference type="OrthoDB" id="5431326at2"/>
<accession>A0A0P9CUS5</accession>
<evidence type="ECO:0000313" key="5">
    <source>
        <dbReference type="EMBL" id="SCY60422.1"/>
    </source>
</evidence>
<feature type="chain" id="PRO_5010433452" description="Superoxide dismutase [Cu-Zn]" evidence="3">
    <location>
        <begin position="27"/>
        <end position="169"/>
    </location>
</feature>
<keyword evidence="3" id="KW-0732">Signal</keyword>
<evidence type="ECO:0000256" key="1">
    <source>
        <dbReference type="ARBA" id="ARBA00010457"/>
    </source>
</evidence>
<comment type="catalytic activity">
    <reaction evidence="2">
        <text>2 superoxide + 2 H(+) = H2O2 + O2</text>
        <dbReference type="Rhea" id="RHEA:20696"/>
        <dbReference type="ChEBI" id="CHEBI:15378"/>
        <dbReference type="ChEBI" id="CHEBI:15379"/>
        <dbReference type="ChEBI" id="CHEBI:16240"/>
        <dbReference type="ChEBI" id="CHEBI:18421"/>
        <dbReference type="EC" id="1.15.1.1"/>
    </reaction>
</comment>
<keyword evidence="2" id="KW-0862">Zinc</keyword>
<sequence>MRVTEGMGLAAVAAVLLGGLAGPAHAGDASAELQDTDGEAVGEVKLKESPHGVLVHAELEGMPEGTHAFHIHETGRCEPPFKSAGGHFNPEDKAHGFMSEEGYHAGDMPNIHVSDSGDLEVEYFAPGVELDELLDEDGGAILVHEGGDDYETDPAGDAGSRIACGVIED</sequence>
<dbReference type="InterPro" id="IPR024134">
    <property type="entry name" value="SOD_Cu/Zn_/chaperone"/>
</dbReference>
<comment type="similarity">
    <text evidence="1 2">Belongs to the Cu-Zn superoxide dismutase family.</text>
</comment>
<evidence type="ECO:0000313" key="6">
    <source>
        <dbReference type="Proteomes" id="UP000183104"/>
    </source>
</evidence>
<dbReference type="AlphaFoldDB" id="A0A0P9CUS5"/>
<evidence type="ECO:0000259" key="4">
    <source>
        <dbReference type="Pfam" id="PF00080"/>
    </source>
</evidence>
<dbReference type="InterPro" id="IPR001424">
    <property type="entry name" value="SOD_Cu_Zn_dom"/>
</dbReference>
<dbReference type="Pfam" id="PF00080">
    <property type="entry name" value="Sod_Cu"/>
    <property type="match status" value="1"/>
</dbReference>
<feature type="domain" description="Superoxide dismutase copper/zinc binding" evidence="4">
    <location>
        <begin position="42"/>
        <end position="167"/>
    </location>
</feature>
<keyword evidence="2" id="KW-0186">Copper</keyword>
<dbReference type="CDD" id="cd00305">
    <property type="entry name" value="Cu-Zn_Superoxide_Dismutase"/>
    <property type="match status" value="1"/>
</dbReference>
<dbReference type="EC" id="1.15.1.1" evidence="2"/>
<comment type="cofactor">
    <cofactor evidence="2">
        <name>Zn(2+)</name>
        <dbReference type="ChEBI" id="CHEBI:29105"/>
    </cofactor>
    <text evidence="2">Binds 1 zinc ion per subunit.</text>
</comment>
<keyword evidence="2" id="KW-0560">Oxidoreductase</keyword>
<feature type="signal peptide" evidence="3">
    <location>
        <begin position="1"/>
        <end position="26"/>
    </location>
</feature>
<dbReference type="STRING" id="381306.AN478_06415"/>
<dbReference type="GO" id="GO:0005507">
    <property type="term" value="F:copper ion binding"/>
    <property type="evidence" value="ECO:0007669"/>
    <property type="project" value="InterPro"/>
</dbReference>
<dbReference type="SUPFAM" id="SSF49329">
    <property type="entry name" value="Cu,Zn superoxide dismutase-like"/>
    <property type="match status" value="1"/>
</dbReference>
<comment type="cofactor">
    <cofactor evidence="2">
        <name>Cu cation</name>
        <dbReference type="ChEBI" id="CHEBI:23378"/>
    </cofactor>
    <text evidence="2">Binds 1 copper ion per subunit.</text>
</comment>
<name>A0A0P9CUS5_9GAMM</name>
<proteinExistence type="inferred from homology"/>
<dbReference type="RefSeq" id="WP_074471458.1">
    <property type="nucleotide sequence ID" value="NZ_FMUN01000008.1"/>
</dbReference>
<dbReference type="Proteomes" id="UP000183104">
    <property type="component" value="Unassembled WGS sequence"/>
</dbReference>
<keyword evidence="2" id="KW-0479">Metal-binding</keyword>